<comment type="caution">
    <text evidence="1">The sequence shown here is derived from an EMBL/GenBank/DDBJ whole genome shotgun (WGS) entry which is preliminary data.</text>
</comment>
<keyword evidence="2" id="KW-1185">Reference proteome</keyword>
<evidence type="ECO:0000313" key="2">
    <source>
        <dbReference type="Proteomes" id="UP000326759"/>
    </source>
</evidence>
<sequence length="75" mass="8696">MDSLVSKISSALKKNKDLEKLDICQGFIISKKEDIENSPHHPLVIEKDNDIDLIKRKHEQIKIRFGRLIREKTGT</sequence>
<evidence type="ECO:0000313" key="1">
    <source>
        <dbReference type="EMBL" id="KAB7497254.1"/>
    </source>
</evidence>
<accession>A0A5N5SSS2</accession>
<protein>
    <submittedName>
        <fullName evidence="1">Uncharacterized protein</fullName>
    </submittedName>
</protein>
<organism evidence="1 2">
    <name type="scientific">Armadillidium nasatum</name>
    <dbReference type="NCBI Taxonomy" id="96803"/>
    <lineage>
        <taxon>Eukaryota</taxon>
        <taxon>Metazoa</taxon>
        <taxon>Ecdysozoa</taxon>
        <taxon>Arthropoda</taxon>
        <taxon>Crustacea</taxon>
        <taxon>Multicrustacea</taxon>
        <taxon>Malacostraca</taxon>
        <taxon>Eumalacostraca</taxon>
        <taxon>Peracarida</taxon>
        <taxon>Isopoda</taxon>
        <taxon>Oniscidea</taxon>
        <taxon>Crinocheta</taxon>
        <taxon>Armadillidiidae</taxon>
        <taxon>Armadillidium</taxon>
    </lineage>
</organism>
<dbReference type="AlphaFoldDB" id="A0A5N5SSS2"/>
<dbReference type="Proteomes" id="UP000326759">
    <property type="component" value="Unassembled WGS sequence"/>
</dbReference>
<gene>
    <name evidence="1" type="ORF">Anas_05719</name>
</gene>
<proteinExistence type="predicted"/>
<name>A0A5N5SSS2_9CRUS</name>
<dbReference type="EMBL" id="SEYY01020510">
    <property type="protein sequence ID" value="KAB7497254.1"/>
    <property type="molecule type" value="Genomic_DNA"/>
</dbReference>
<reference evidence="1 2" key="1">
    <citation type="journal article" date="2019" name="PLoS Biol.">
        <title>Sex chromosomes control vertical transmission of feminizing Wolbachia symbionts in an isopod.</title>
        <authorList>
            <person name="Becking T."/>
            <person name="Chebbi M.A."/>
            <person name="Giraud I."/>
            <person name="Moumen B."/>
            <person name="Laverre T."/>
            <person name="Caubet Y."/>
            <person name="Peccoud J."/>
            <person name="Gilbert C."/>
            <person name="Cordaux R."/>
        </authorList>
    </citation>
    <scope>NUCLEOTIDE SEQUENCE [LARGE SCALE GENOMIC DNA]</scope>
    <source>
        <strain evidence="1">ANa2</strain>
        <tissue evidence="1">Whole body excluding digestive tract and cuticle</tissue>
    </source>
</reference>